<dbReference type="AlphaFoldDB" id="A0A2G5TT59"/>
<dbReference type="Pfam" id="PF00646">
    <property type="entry name" value="F-box"/>
    <property type="match status" value="1"/>
</dbReference>
<dbReference type="EMBL" id="PDUG01000005">
    <property type="protein sequence ID" value="PIC30281.1"/>
    <property type="molecule type" value="Genomic_DNA"/>
</dbReference>
<dbReference type="PANTHER" id="PTHR22899">
    <property type="entry name" value="CYCLIN-RELATED F-BOX FAMILY"/>
    <property type="match status" value="1"/>
</dbReference>
<dbReference type="InterPro" id="IPR053222">
    <property type="entry name" value="Zygotic_Embryogenesis-Asso"/>
</dbReference>
<protein>
    <recommendedName>
        <fullName evidence="5">F-box domain-containing protein</fullName>
    </recommendedName>
</protein>
<dbReference type="PANTHER" id="PTHR22899:SF0">
    <property type="entry name" value="F-BOX ASSOCIATED DOMAIN-CONTAINING PROTEIN-RELATED"/>
    <property type="match status" value="1"/>
</dbReference>
<gene>
    <name evidence="3" type="primary">Cnig_chr_V.g21578</name>
    <name evidence="3" type="ORF">B9Z55_021578</name>
</gene>
<name>A0A2G5TT59_9PELO</name>
<evidence type="ECO:0000313" key="4">
    <source>
        <dbReference type="Proteomes" id="UP000230233"/>
    </source>
</evidence>
<dbReference type="InterPro" id="IPR012885">
    <property type="entry name" value="F-box_Sdz-33"/>
</dbReference>
<sequence>MPVPILSISESDLQYALNCMDISELLAFSLCSKRTKNLVKSLNRKTDHPFVFVYENCIRFNLTGLFNNVQEFISLAIFDSYIEFRENRTGVWKRQEFTQSDWIAHILDIFNESIIQLLRIENVSPPFLDTLKKVIPKCRMLVISETCSTKLTKIAFWKLFSIAEQVDIHKNIFDDANDISKYLTLNLKSVGFNDWQKPFKLKLNDLLALNIALLSIAPTSITEKELNRFIKLWMKGSHTFYRQKFIRLTLDDEFELNRQEVLKGIKYEVDEDDDEEEDGFQCRMRRGDGKELIVWVGGIVIGFYFS</sequence>
<dbReference type="Proteomes" id="UP000230233">
    <property type="component" value="Chromosome V"/>
</dbReference>
<evidence type="ECO:0000313" key="3">
    <source>
        <dbReference type="EMBL" id="PIC30281.1"/>
    </source>
</evidence>
<keyword evidence="4" id="KW-1185">Reference proteome</keyword>
<dbReference type="Pfam" id="PF07735">
    <property type="entry name" value="FBA_2"/>
    <property type="match status" value="1"/>
</dbReference>
<dbReference type="InterPro" id="IPR001810">
    <property type="entry name" value="F-box_dom"/>
</dbReference>
<evidence type="ECO:0000259" key="2">
    <source>
        <dbReference type="Pfam" id="PF07735"/>
    </source>
</evidence>
<evidence type="ECO:0008006" key="5">
    <source>
        <dbReference type="Google" id="ProtNLM"/>
    </source>
</evidence>
<organism evidence="3 4">
    <name type="scientific">Caenorhabditis nigoni</name>
    <dbReference type="NCBI Taxonomy" id="1611254"/>
    <lineage>
        <taxon>Eukaryota</taxon>
        <taxon>Metazoa</taxon>
        <taxon>Ecdysozoa</taxon>
        <taxon>Nematoda</taxon>
        <taxon>Chromadorea</taxon>
        <taxon>Rhabditida</taxon>
        <taxon>Rhabditina</taxon>
        <taxon>Rhabditomorpha</taxon>
        <taxon>Rhabditoidea</taxon>
        <taxon>Rhabditidae</taxon>
        <taxon>Peloderinae</taxon>
        <taxon>Caenorhabditis</taxon>
    </lineage>
</organism>
<accession>A0A2G5TT59</accession>
<evidence type="ECO:0000259" key="1">
    <source>
        <dbReference type="Pfam" id="PF00646"/>
    </source>
</evidence>
<feature type="domain" description="F-box" evidence="1">
    <location>
        <begin position="12"/>
        <end position="45"/>
    </location>
</feature>
<feature type="domain" description="Sdz-33 F-box" evidence="2">
    <location>
        <begin position="179"/>
        <end position="238"/>
    </location>
</feature>
<comment type="caution">
    <text evidence="3">The sequence shown here is derived from an EMBL/GenBank/DDBJ whole genome shotgun (WGS) entry which is preliminary data.</text>
</comment>
<proteinExistence type="predicted"/>
<reference evidence="4" key="1">
    <citation type="submission" date="2017-10" db="EMBL/GenBank/DDBJ databases">
        <title>Rapid genome shrinkage in a self-fertile nematode reveals novel sperm competition proteins.</title>
        <authorList>
            <person name="Yin D."/>
            <person name="Schwarz E.M."/>
            <person name="Thomas C.G."/>
            <person name="Felde R.L."/>
            <person name="Korf I.F."/>
            <person name="Cutter A.D."/>
            <person name="Schartner C.M."/>
            <person name="Ralston E.J."/>
            <person name="Meyer B.J."/>
            <person name="Haag E.S."/>
        </authorList>
    </citation>
    <scope>NUCLEOTIDE SEQUENCE [LARGE SCALE GENOMIC DNA]</scope>
    <source>
        <strain evidence="4">JU1422</strain>
    </source>
</reference>